<feature type="domain" description="SLC26A/SulP transporter" evidence="6">
    <location>
        <begin position="187"/>
        <end position="571"/>
    </location>
</feature>
<dbReference type="InterPro" id="IPR001902">
    <property type="entry name" value="SLC26A/SulP_fam"/>
</dbReference>
<keyword evidence="3 5" id="KW-1133">Transmembrane helix</keyword>
<feature type="transmembrane region" description="Helical" evidence="5">
    <location>
        <begin position="380"/>
        <end position="402"/>
    </location>
</feature>
<feature type="transmembrane region" description="Helical" evidence="5">
    <location>
        <begin position="262"/>
        <end position="284"/>
    </location>
</feature>
<comment type="subcellular location">
    <subcellularLocation>
        <location evidence="1">Membrane</location>
        <topology evidence="1">Multi-pass membrane protein</topology>
    </subcellularLocation>
</comment>
<evidence type="ECO:0000256" key="3">
    <source>
        <dbReference type="ARBA" id="ARBA00022989"/>
    </source>
</evidence>
<dbReference type="CDD" id="cd07042">
    <property type="entry name" value="STAS_SulP_like_sulfate_transporter"/>
    <property type="match status" value="1"/>
</dbReference>
<protein>
    <recommendedName>
        <fullName evidence="6">SLC26A/SulP transporter domain-containing protein</fullName>
    </recommendedName>
</protein>
<evidence type="ECO:0000256" key="1">
    <source>
        <dbReference type="ARBA" id="ARBA00004141"/>
    </source>
</evidence>
<dbReference type="GO" id="GO:0055085">
    <property type="term" value="P:transmembrane transport"/>
    <property type="evidence" value="ECO:0007669"/>
    <property type="project" value="InterPro"/>
</dbReference>
<dbReference type="EMBL" id="OE001411">
    <property type="protein sequence ID" value="CAD7456759.1"/>
    <property type="molecule type" value="Genomic_DNA"/>
</dbReference>
<feature type="transmembrane region" description="Helical" evidence="5">
    <location>
        <begin position="446"/>
        <end position="465"/>
    </location>
</feature>
<evidence type="ECO:0000256" key="5">
    <source>
        <dbReference type="SAM" id="Phobius"/>
    </source>
</evidence>
<feature type="transmembrane region" description="Helical" evidence="5">
    <location>
        <begin position="514"/>
        <end position="533"/>
    </location>
</feature>
<feature type="transmembrane region" description="Helical" evidence="5">
    <location>
        <begin position="589"/>
        <end position="621"/>
    </location>
</feature>
<evidence type="ECO:0000256" key="4">
    <source>
        <dbReference type="ARBA" id="ARBA00023136"/>
    </source>
</evidence>
<accession>A0A7R9IE90</accession>
<reference evidence="7" key="1">
    <citation type="submission" date="2020-11" db="EMBL/GenBank/DDBJ databases">
        <authorList>
            <person name="Tran Van P."/>
        </authorList>
    </citation>
    <scope>NUCLEOTIDE SEQUENCE</scope>
</reference>
<evidence type="ECO:0000256" key="2">
    <source>
        <dbReference type="ARBA" id="ARBA00022692"/>
    </source>
</evidence>
<keyword evidence="4 5" id="KW-0472">Membrane</keyword>
<evidence type="ECO:0000313" key="7">
    <source>
        <dbReference type="EMBL" id="CAD7456759.1"/>
    </source>
</evidence>
<proteinExistence type="predicted"/>
<feature type="transmembrane region" description="Helical" evidence="5">
    <location>
        <begin position="187"/>
        <end position="208"/>
    </location>
</feature>
<keyword evidence="2 5" id="KW-0812">Transmembrane</keyword>
<dbReference type="InterPro" id="IPR036513">
    <property type="entry name" value="STAS_dom_sf"/>
</dbReference>
<feature type="transmembrane region" description="Helical" evidence="5">
    <location>
        <begin position="228"/>
        <end position="250"/>
    </location>
</feature>
<sequence length="765" mass="83985">MVKAMSHFVSLKQIQGLNKRVVTSVEVRKTLKKTQRFRRHSPIDRLVRLLRWCRQQDGVGGGENAAGPQLHVRRAGRDGLYLDKVYPHFRGWGVGNHYGKTTFSRPDRDSNLSLSVIGSLVYCDSNALDHAAIKSGHDLADGALSSWRAFKSELRARLRDGSTCSRADLEKRLPIVQWLPRYAKQDLVHDALAGITVGLTTVPQALAYAGVAGLRTQYGLYSSLVGPFIYVFLGGSKDITIGPTAILALMTRTFVSNHGEDFAVLLAFLSGCVISLLGLLRMGFLVDFISLPVTVGFTSAAAVTIASTQVKDLLGYGGENDDFLQAWKNLKENASHSRLTDSLLGVMSIVALLVARELKNLDLRKDSREIGMFKRVVGKCLWLVSVARNALIVVIGAVIAYICQVNGGHPFRLTGEVTEGFPPLQPPLFSTTENGTEYSFAKMTGVLGAGVVIVPLISILESVAVAKSFAKGKPLDATQEMIALGLSNIVGSFIRSMPVTGSFTRTAVNNASGVRTQLGGLFTGVLLLLTLGFMTKFISYIPKASLAALIISAMFFMVEYEMVPKLWKTRTTADNLQALFSLPGQKLDLIPFIATFFGCLFISLDYGIVVGILVNVSFILYKSARPNTHIKRLKIYGREILVARPDQGLVFPAAEFFRQVIHSNACFDEGDRVTLVLDGTHIAAVDFTMATNLKSLIEDLEIRRQSFIFWNWRRSAERTCCALDPAMGRYFRYGSTLNDLFQDKIEEDPSSTEYSNASTVVISTE</sequence>
<evidence type="ECO:0000259" key="6">
    <source>
        <dbReference type="Pfam" id="PF00916"/>
    </source>
</evidence>
<dbReference type="Pfam" id="PF00916">
    <property type="entry name" value="Sulfate_transp"/>
    <property type="match status" value="1"/>
</dbReference>
<dbReference type="Gene3D" id="3.30.750.24">
    <property type="entry name" value="STAS domain"/>
    <property type="match status" value="1"/>
</dbReference>
<name>A0A7R9IE90_9NEOP</name>
<dbReference type="GO" id="GO:0016020">
    <property type="term" value="C:membrane"/>
    <property type="evidence" value="ECO:0007669"/>
    <property type="project" value="UniProtKB-SubCell"/>
</dbReference>
<dbReference type="PANTHER" id="PTHR11814">
    <property type="entry name" value="SULFATE TRANSPORTER"/>
    <property type="match status" value="1"/>
</dbReference>
<feature type="transmembrane region" description="Helical" evidence="5">
    <location>
        <begin position="477"/>
        <end position="494"/>
    </location>
</feature>
<gene>
    <name evidence="7" type="ORF">TTEB3V08_LOCUS4776</name>
</gene>
<feature type="transmembrane region" description="Helical" evidence="5">
    <location>
        <begin position="540"/>
        <end position="558"/>
    </location>
</feature>
<dbReference type="AlphaFoldDB" id="A0A7R9IE90"/>
<organism evidence="7">
    <name type="scientific">Timema tahoe</name>
    <dbReference type="NCBI Taxonomy" id="61484"/>
    <lineage>
        <taxon>Eukaryota</taxon>
        <taxon>Metazoa</taxon>
        <taxon>Ecdysozoa</taxon>
        <taxon>Arthropoda</taxon>
        <taxon>Hexapoda</taxon>
        <taxon>Insecta</taxon>
        <taxon>Pterygota</taxon>
        <taxon>Neoptera</taxon>
        <taxon>Polyneoptera</taxon>
        <taxon>Phasmatodea</taxon>
        <taxon>Timematodea</taxon>
        <taxon>Timematoidea</taxon>
        <taxon>Timematidae</taxon>
        <taxon>Timema</taxon>
    </lineage>
</organism>
<dbReference type="InterPro" id="IPR011547">
    <property type="entry name" value="SLC26A/SulP_dom"/>
</dbReference>